<dbReference type="GO" id="GO:0000398">
    <property type="term" value="P:mRNA splicing, via spliceosome"/>
    <property type="evidence" value="ECO:0007669"/>
    <property type="project" value="UniProtKB-ARBA"/>
</dbReference>
<keyword evidence="5" id="KW-0508">mRNA splicing</keyword>
<keyword evidence="2" id="KW-0507">mRNA processing</keyword>
<keyword evidence="9" id="KW-1185">Reference proteome</keyword>
<reference evidence="8" key="1">
    <citation type="submission" date="2023-01" db="EMBL/GenBank/DDBJ databases">
        <title>Genome assembly of the deep-sea coral Lophelia pertusa.</title>
        <authorList>
            <person name="Herrera S."/>
            <person name="Cordes E."/>
        </authorList>
    </citation>
    <scope>NUCLEOTIDE SEQUENCE</scope>
    <source>
        <strain evidence="8">USNM1676648</strain>
        <tissue evidence="8">Polyp</tissue>
    </source>
</reference>
<dbReference type="InterPro" id="IPR000504">
    <property type="entry name" value="RRM_dom"/>
</dbReference>
<dbReference type="CDD" id="cd12282">
    <property type="entry name" value="RRM2_TatSF1_like"/>
    <property type="match status" value="1"/>
</dbReference>
<evidence type="ECO:0000256" key="1">
    <source>
        <dbReference type="ARBA" id="ARBA00007747"/>
    </source>
</evidence>
<comment type="similarity">
    <text evidence="1">Belongs to the HTATSF1 family.</text>
</comment>
<dbReference type="InterPro" id="IPR034393">
    <property type="entry name" value="TatSF1-like"/>
</dbReference>
<evidence type="ECO:0000259" key="7">
    <source>
        <dbReference type="PROSITE" id="PS50102"/>
    </source>
</evidence>
<dbReference type="PROSITE" id="PS50102">
    <property type="entry name" value="RRM"/>
    <property type="match status" value="1"/>
</dbReference>
<proteinExistence type="inferred from homology"/>
<evidence type="ECO:0000256" key="5">
    <source>
        <dbReference type="ARBA" id="ARBA00023187"/>
    </source>
</evidence>
<keyword evidence="3" id="KW-0677">Repeat</keyword>
<dbReference type="Proteomes" id="UP001163046">
    <property type="component" value="Unassembled WGS sequence"/>
</dbReference>
<evidence type="ECO:0000256" key="4">
    <source>
        <dbReference type="ARBA" id="ARBA00022884"/>
    </source>
</evidence>
<evidence type="ECO:0000313" key="8">
    <source>
        <dbReference type="EMBL" id="KAJ7388747.1"/>
    </source>
</evidence>
<evidence type="ECO:0000256" key="3">
    <source>
        <dbReference type="ARBA" id="ARBA00022737"/>
    </source>
</evidence>
<evidence type="ECO:0000256" key="2">
    <source>
        <dbReference type="ARBA" id="ARBA00022664"/>
    </source>
</evidence>
<sequence>MASQKLESVDLSIKLLDESNYKGNTIHVEQAEFHLKGEYNPALKKKKKNKKKKAGKGQEKLLDWVERDTRKKQDRIIVFKNMFNIDDFEKNPILITELRDDMKAECEKYGEVRKVIVFDRNKEGICSVAFSTFEAAEACLPVMNGRWFAGRRITAERWDGVTNYKVEETDKQREERLGEWEKYLTGELDEPTDSKTKDSPGQLFALTSSHGAVHVDWMAWRVYCHVT</sequence>
<evidence type="ECO:0000313" key="9">
    <source>
        <dbReference type="Proteomes" id="UP001163046"/>
    </source>
</evidence>
<keyword evidence="4 6" id="KW-0694">RNA-binding</keyword>
<dbReference type="Gene3D" id="3.30.70.330">
    <property type="match status" value="1"/>
</dbReference>
<comment type="caution">
    <text evidence="8">The sequence shown here is derived from an EMBL/GenBank/DDBJ whole genome shotgun (WGS) entry which is preliminary data.</text>
</comment>
<dbReference type="SUPFAM" id="SSF54928">
    <property type="entry name" value="RNA-binding domain, RBD"/>
    <property type="match status" value="1"/>
</dbReference>
<evidence type="ECO:0000256" key="6">
    <source>
        <dbReference type="PROSITE-ProRule" id="PRU00176"/>
    </source>
</evidence>
<dbReference type="Pfam" id="PF00076">
    <property type="entry name" value="RRM_1"/>
    <property type="match status" value="1"/>
</dbReference>
<organism evidence="8 9">
    <name type="scientific">Desmophyllum pertusum</name>
    <dbReference type="NCBI Taxonomy" id="174260"/>
    <lineage>
        <taxon>Eukaryota</taxon>
        <taxon>Metazoa</taxon>
        <taxon>Cnidaria</taxon>
        <taxon>Anthozoa</taxon>
        <taxon>Hexacorallia</taxon>
        <taxon>Scleractinia</taxon>
        <taxon>Caryophylliina</taxon>
        <taxon>Caryophylliidae</taxon>
        <taxon>Desmophyllum</taxon>
    </lineage>
</organism>
<dbReference type="EMBL" id="MU825452">
    <property type="protein sequence ID" value="KAJ7388747.1"/>
    <property type="molecule type" value="Genomic_DNA"/>
</dbReference>
<name>A0A9W9ZVN4_9CNID</name>
<dbReference type="GO" id="GO:0005686">
    <property type="term" value="C:U2 snRNP"/>
    <property type="evidence" value="ECO:0007669"/>
    <property type="project" value="TreeGrafter"/>
</dbReference>
<protein>
    <submittedName>
        <fullName evidence="8">HIV Tat-specific factor 1</fullName>
    </submittedName>
</protein>
<dbReference type="InterPro" id="IPR012677">
    <property type="entry name" value="Nucleotide-bd_a/b_plait_sf"/>
</dbReference>
<dbReference type="PANTHER" id="PTHR15608:SF0">
    <property type="entry name" value="HIV TAT-SPECIFIC FACTOR 1"/>
    <property type="match status" value="1"/>
</dbReference>
<dbReference type="GO" id="GO:0003723">
    <property type="term" value="F:RNA binding"/>
    <property type="evidence" value="ECO:0007669"/>
    <property type="project" value="UniProtKB-UniRule"/>
</dbReference>
<feature type="domain" description="RRM" evidence="7">
    <location>
        <begin position="81"/>
        <end position="160"/>
    </location>
</feature>
<dbReference type="InterPro" id="IPR035979">
    <property type="entry name" value="RBD_domain_sf"/>
</dbReference>
<dbReference type="AlphaFoldDB" id="A0A9W9ZVN4"/>
<accession>A0A9W9ZVN4</accession>
<gene>
    <name evidence="8" type="primary">HTATSF1_3</name>
    <name evidence="8" type="ORF">OS493_035857</name>
</gene>
<dbReference type="GO" id="GO:0005684">
    <property type="term" value="C:U2-type spliceosomal complex"/>
    <property type="evidence" value="ECO:0007669"/>
    <property type="project" value="TreeGrafter"/>
</dbReference>
<dbReference type="OrthoDB" id="10258585at2759"/>
<dbReference type="PANTHER" id="PTHR15608">
    <property type="entry name" value="SPLICING FACTOR U2AF-ASSOCIATED PROTEIN 2"/>
    <property type="match status" value="1"/>
</dbReference>
<dbReference type="FunFam" id="3.30.70.330:FF:000105">
    <property type="entry name" value="HIV Tat-specific factor 1 homolog"/>
    <property type="match status" value="1"/>
</dbReference>